<evidence type="ECO:0000256" key="1">
    <source>
        <dbReference type="ARBA" id="ARBA00007065"/>
    </source>
</evidence>
<comment type="caution">
    <text evidence="2">The sequence shown here is derived from an EMBL/GenBank/DDBJ whole genome shotgun (WGS) entry which is preliminary data.</text>
</comment>
<dbReference type="PANTHER" id="PTHR31366">
    <property type="entry name" value="UPF0739 PROTEIN C1ORF74"/>
    <property type="match status" value="1"/>
</dbReference>
<dbReference type="EMBL" id="WNTK01002708">
    <property type="protein sequence ID" value="KAG9465754.1"/>
    <property type="molecule type" value="Genomic_DNA"/>
</dbReference>
<reference evidence="2" key="1">
    <citation type="thesis" date="2020" institute="ProQuest LLC" country="789 East Eisenhower Parkway, Ann Arbor, MI, USA">
        <title>Comparative Genomics and Chromosome Evolution.</title>
        <authorList>
            <person name="Mudd A.B."/>
        </authorList>
    </citation>
    <scope>NUCLEOTIDE SEQUENCE</scope>
    <source>
        <strain evidence="2">HN-11 Male</strain>
        <tissue evidence="2">Kidney and liver</tissue>
    </source>
</reference>
<comment type="similarity">
    <text evidence="1">Belongs to the UPF0739 family.</text>
</comment>
<dbReference type="InterPro" id="IPR027850">
    <property type="entry name" value="DUF4504"/>
</dbReference>
<dbReference type="OrthoDB" id="10056365at2759"/>
<dbReference type="PANTHER" id="PTHR31366:SF2">
    <property type="entry name" value="UPF0739 PROTEIN C1ORF74"/>
    <property type="match status" value="1"/>
</dbReference>
<gene>
    <name evidence="2" type="ORF">GDO78_017767</name>
</gene>
<proteinExistence type="inferred from homology"/>
<evidence type="ECO:0000313" key="2">
    <source>
        <dbReference type="EMBL" id="KAG9465754.1"/>
    </source>
</evidence>
<accession>A0A8J6BIL7</accession>
<name>A0A8J6BIL7_ELECQ</name>
<dbReference type="Pfam" id="PF14953">
    <property type="entry name" value="DUF4504"/>
    <property type="match status" value="1"/>
</dbReference>
<protein>
    <submittedName>
        <fullName evidence="2">Uncharacterized protein</fullName>
    </submittedName>
</protein>
<evidence type="ECO:0000313" key="3">
    <source>
        <dbReference type="Proteomes" id="UP000770717"/>
    </source>
</evidence>
<dbReference type="AlphaFoldDB" id="A0A8J6BIL7"/>
<keyword evidence="3" id="KW-1185">Reference proteome</keyword>
<sequence>MLKYPEMFSQDRLWRTQIQLSDLLTHLTPYQTELPGTISVVDIPSTEWNLCTMFGFLLHYHAVYLFDTTKNFENCLSFTPLKRITVETTCCQMGLHKLQVYSFTIPESVYQTLQSFLQAWTEHLRPVSHEPPSLGGLGDLEIGVGRSGRICIYQIVLTFHKMSKMEISL</sequence>
<organism evidence="2 3">
    <name type="scientific">Eleutherodactylus coqui</name>
    <name type="common">Puerto Rican coqui</name>
    <dbReference type="NCBI Taxonomy" id="57060"/>
    <lineage>
        <taxon>Eukaryota</taxon>
        <taxon>Metazoa</taxon>
        <taxon>Chordata</taxon>
        <taxon>Craniata</taxon>
        <taxon>Vertebrata</taxon>
        <taxon>Euteleostomi</taxon>
        <taxon>Amphibia</taxon>
        <taxon>Batrachia</taxon>
        <taxon>Anura</taxon>
        <taxon>Neobatrachia</taxon>
        <taxon>Hyloidea</taxon>
        <taxon>Eleutherodactylidae</taxon>
        <taxon>Eleutherodactylinae</taxon>
        <taxon>Eleutherodactylus</taxon>
        <taxon>Eleutherodactylus</taxon>
    </lineage>
</organism>
<dbReference type="Proteomes" id="UP000770717">
    <property type="component" value="Unassembled WGS sequence"/>
</dbReference>